<evidence type="ECO:0000313" key="1">
    <source>
        <dbReference type="EMBL" id="EJX06157.1"/>
    </source>
</evidence>
<comment type="caution">
    <text evidence="1">The sequence shown here is derived from an EMBL/GenBank/DDBJ whole genome shotgun (WGS) entry which is preliminary data.</text>
</comment>
<sequence>MNDKKQWWQDVDVLTKVAAAVLLALLVAG</sequence>
<name>J9GFL2_9ZZZZ</name>
<gene>
    <name evidence="1" type="ORF">EVA_05734</name>
</gene>
<proteinExistence type="predicted"/>
<dbReference type="EMBL" id="AMCI01001241">
    <property type="protein sequence ID" value="EJX06157.1"/>
    <property type="molecule type" value="Genomic_DNA"/>
</dbReference>
<reference evidence="1" key="1">
    <citation type="journal article" date="2012" name="PLoS ONE">
        <title>Gene sets for utilization of primary and secondary nutrition supplies in the distal gut of endangered iberian lynx.</title>
        <authorList>
            <person name="Alcaide M."/>
            <person name="Messina E."/>
            <person name="Richter M."/>
            <person name="Bargiela R."/>
            <person name="Peplies J."/>
            <person name="Huws S.A."/>
            <person name="Newbold C.J."/>
            <person name="Golyshin P.N."/>
            <person name="Simon M.A."/>
            <person name="Lopez G."/>
            <person name="Yakimov M.M."/>
            <person name="Ferrer M."/>
        </authorList>
    </citation>
    <scope>NUCLEOTIDE SEQUENCE</scope>
</reference>
<feature type="non-terminal residue" evidence="1">
    <location>
        <position position="29"/>
    </location>
</feature>
<protein>
    <submittedName>
        <fullName evidence="1">Uncharacterized protein</fullName>
    </submittedName>
</protein>
<organism evidence="1">
    <name type="scientific">gut metagenome</name>
    <dbReference type="NCBI Taxonomy" id="749906"/>
    <lineage>
        <taxon>unclassified sequences</taxon>
        <taxon>metagenomes</taxon>
        <taxon>organismal metagenomes</taxon>
    </lineage>
</organism>
<accession>J9GFL2</accession>
<dbReference type="AlphaFoldDB" id="J9GFL2"/>